<feature type="chain" id="PRO_5001758793" description="DUF922 domain-containing protein" evidence="1">
    <location>
        <begin position="21"/>
        <end position="269"/>
    </location>
</feature>
<keyword evidence="3" id="KW-1185">Reference proteome</keyword>
<accession>A0A081KCZ1</accession>
<evidence type="ECO:0000313" key="3">
    <source>
        <dbReference type="Proteomes" id="UP000027997"/>
    </source>
</evidence>
<evidence type="ECO:0000313" key="2">
    <source>
        <dbReference type="EMBL" id="KEI72017.1"/>
    </source>
</evidence>
<evidence type="ECO:0008006" key="4">
    <source>
        <dbReference type="Google" id="ProtNLM"/>
    </source>
</evidence>
<dbReference type="RefSeq" id="WP_020584421.1">
    <property type="nucleotide sequence ID" value="NZ_JOJP01000001.1"/>
</dbReference>
<keyword evidence="1" id="KW-0732">Signal</keyword>
<sequence>MTVYKLLAATLLLCLFQTHAFSDQATHKASSEDLKDVYLKNLYPVKILAHLKPYSQSEGNHLAPQSKWQLVAVIDSENSDGLVETELPISKPRNLTTSASIDDKITFKDTIDYQHYTISPLSAETIASAIDQTTPHGYHGYTKWLVEWKYTSKQLGNGQCEVDTATINLTTSISMPKLSHTAKQDTLINTKFNCYYNALMKHEMTHHSHALKAARKMSDVLSYHGETQCSDLYNELKAKWDDIHQQANDDDLNYDRDTEHGRTECVIIF</sequence>
<reference evidence="2 3" key="1">
    <citation type="submission" date="2014-06" db="EMBL/GenBank/DDBJ databases">
        <title>Whole Genome Sequences of Three Symbiotic Endozoicomonas Bacteria.</title>
        <authorList>
            <person name="Neave M.J."/>
            <person name="Apprill A."/>
            <person name="Voolstra C.R."/>
        </authorList>
    </citation>
    <scope>NUCLEOTIDE SEQUENCE [LARGE SCALE GENOMIC DNA]</scope>
    <source>
        <strain evidence="2 3">DSM 22380</strain>
    </source>
</reference>
<gene>
    <name evidence="2" type="ORF">GV64_15955</name>
</gene>
<protein>
    <recommendedName>
        <fullName evidence="4">DUF922 domain-containing protein</fullName>
    </recommendedName>
</protein>
<organism evidence="2 3">
    <name type="scientific">Endozoicomonas elysicola</name>
    <dbReference type="NCBI Taxonomy" id="305900"/>
    <lineage>
        <taxon>Bacteria</taxon>
        <taxon>Pseudomonadati</taxon>
        <taxon>Pseudomonadota</taxon>
        <taxon>Gammaproteobacteria</taxon>
        <taxon>Oceanospirillales</taxon>
        <taxon>Endozoicomonadaceae</taxon>
        <taxon>Endozoicomonas</taxon>
    </lineage>
</organism>
<dbReference type="InterPro" id="IPR010321">
    <property type="entry name" value="DUF922"/>
</dbReference>
<dbReference type="EMBL" id="JOJP01000001">
    <property type="protein sequence ID" value="KEI72017.1"/>
    <property type="molecule type" value="Genomic_DNA"/>
</dbReference>
<comment type="caution">
    <text evidence="2">The sequence shown here is derived from an EMBL/GenBank/DDBJ whole genome shotgun (WGS) entry which is preliminary data.</text>
</comment>
<dbReference type="Proteomes" id="UP000027997">
    <property type="component" value="Unassembled WGS sequence"/>
</dbReference>
<proteinExistence type="predicted"/>
<dbReference type="Pfam" id="PF06037">
    <property type="entry name" value="DUF922"/>
    <property type="match status" value="1"/>
</dbReference>
<dbReference type="AlphaFoldDB" id="A0A081KCZ1"/>
<evidence type="ECO:0000256" key="1">
    <source>
        <dbReference type="SAM" id="SignalP"/>
    </source>
</evidence>
<dbReference type="eggNOG" id="COG5661">
    <property type="taxonomic scope" value="Bacteria"/>
</dbReference>
<feature type="signal peptide" evidence="1">
    <location>
        <begin position="1"/>
        <end position="20"/>
    </location>
</feature>
<name>A0A081KCZ1_9GAMM</name>